<evidence type="ECO:0000256" key="2">
    <source>
        <dbReference type="SAM" id="Phobius"/>
    </source>
</evidence>
<name>A0A1G4ECP6_PLAVI</name>
<dbReference type="VEuPathDB" id="PlasmoDB:PVX_014630"/>
<dbReference type="Pfam" id="PF05795">
    <property type="entry name" value="Plasmodium_Vir"/>
    <property type="match status" value="1"/>
</dbReference>
<evidence type="ECO:0000313" key="3">
    <source>
        <dbReference type="EMBL" id="SCA60312.1"/>
    </source>
</evidence>
<sequence>MNNACVGHNGEYFDYHCYKRFKNYFDSDPRNEDTKKLFRKYMETPGKTGSFESSNYDLFERLSRHLAGDGIFLSLPTKICCSYINYWLNDQIDKKKKYESEDDFMKFKKFAKSYDKDRNMLYRKESCEGYLKRIYNEDNYNRKKSLYEMYDWYNWIQIYDVKVKKEEMCYKYSLINYHYRNLKESYTSDDELISKLDDFINVINKSAKSVKEVCGYDILPPLSQRENTKQAQEPGSRDTQMPDSSGESVLQLPKEFPGPVTETRPDGHSELLAKPKVEEPYAEDSHTEGTDKLESTLEQSEVVESSDASLREGLGNVSSVARLLPKLPELRYEYEDRLRESIERPDGGMGKSSYGLRNTQSGYPNTGEQLSTSVGDTKGILTNVQDTVFSIVKDVDPAPVLVVSGGMGVLFILFKYTPFGSFFGGRRRRMHLIPSSFRAFPPGEFPIFHEYEGGNIGYGPMNINPLAE</sequence>
<feature type="region of interest" description="Disordered" evidence="1">
    <location>
        <begin position="343"/>
        <end position="371"/>
    </location>
</feature>
<feature type="transmembrane region" description="Helical" evidence="2">
    <location>
        <begin position="400"/>
        <end position="423"/>
    </location>
</feature>
<keyword evidence="2" id="KW-0812">Transmembrane</keyword>
<keyword evidence="2" id="KW-0472">Membrane</keyword>
<organism evidence="3 4">
    <name type="scientific">Plasmodium vivax</name>
    <name type="common">malaria parasite P. vivax</name>
    <dbReference type="NCBI Taxonomy" id="5855"/>
    <lineage>
        <taxon>Eukaryota</taxon>
        <taxon>Sar</taxon>
        <taxon>Alveolata</taxon>
        <taxon>Apicomplexa</taxon>
        <taxon>Aconoidasida</taxon>
        <taxon>Haemosporida</taxon>
        <taxon>Plasmodiidae</taxon>
        <taxon>Plasmodium</taxon>
        <taxon>Plasmodium (Plasmodium)</taxon>
    </lineage>
</organism>
<dbReference type="InterPro" id="IPR008780">
    <property type="entry name" value="Plasmodium_Vir"/>
</dbReference>
<feature type="compositionally biased region" description="Polar residues" evidence="1">
    <location>
        <begin position="229"/>
        <end position="248"/>
    </location>
</feature>
<feature type="compositionally biased region" description="Basic and acidic residues" evidence="1">
    <location>
        <begin position="263"/>
        <end position="295"/>
    </location>
</feature>
<dbReference type="AlphaFoldDB" id="A0A1G4ECP6"/>
<dbReference type="Proteomes" id="UP000196402">
    <property type="component" value="Unassembled WGS sequence"/>
</dbReference>
<feature type="compositionally biased region" description="Polar residues" evidence="1">
    <location>
        <begin position="296"/>
        <end position="308"/>
    </location>
</feature>
<accession>A0A1G4ECP6</accession>
<feature type="region of interest" description="Disordered" evidence="1">
    <location>
        <begin position="222"/>
        <end position="309"/>
    </location>
</feature>
<gene>
    <name evidence="3" type="ORF">PVT01_000091000</name>
</gene>
<feature type="compositionally biased region" description="Polar residues" evidence="1">
    <location>
        <begin position="355"/>
        <end position="371"/>
    </location>
</feature>
<dbReference type="EMBL" id="FLYH01000309">
    <property type="protein sequence ID" value="SCA60312.1"/>
    <property type="molecule type" value="Genomic_DNA"/>
</dbReference>
<protein>
    <submittedName>
        <fullName evidence="3">VIR protein</fullName>
    </submittedName>
</protein>
<reference evidence="3 4" key="1">
    <citation type="submission" date="2016-07" db="EMBL/GenBank/DDBJ databases">
        <authorList>
            <consortium name="Pathogen Informatics"/>
        </authorList>
    </citation>
    <scope>NUCLEOTIDE SEQUENCE [LARGE SCALE GENOMIC DNA]</scope>
</reference>
<dbReference type="VEuPathDB" id="PlasmoDB:PVPAM_080008600"/>
<proteinExistence type="predicted"/>
<keyword evidence="2" id="KW-1133">Transmembrane helix</keyword>
<dbReference type="VEuPathDB" id="PlasmoDB:PVP01_0007610"/>
<evidence type="ECO:0000256" key="1">
    <source>
        <dbReference type="SAM" id="MobiDB-lite"/>
    </source>
</evidence>
<evidence type="ECO:0000313" key="4">
    <source>
        <dbReference type="Proteomes" id="UP000196402"/>
    </source>
</evidence>
<dbReference type="VEuPathDB" id="PlasmoDB:PVW1_080046300"/>